<protein>
    <submittedName>
        <fullName evidence="1">Uncharacterized protein</fullName>
    </submittedName>
</protein>
<name>A0A9D4R765_DREPO</name>
<evidence type="ECO:0000313" key="1">
    <source>
        <dbReference type="EMBL" id="KAH3856337.1"/>
    </source>
</evidence>
<organism evidence="1 2">
    <name type="scientific">Dreissena polymorpha</name>
    <name type="common">Zebra mussel</name>
    <name type="synonym">Mytilus polymorpha</name>
    <dbReference type="NCBI Taxonomy" id="45954"/>
    <lineage>
        <taxon>Eukaryota</taxon>
        <taxon>Metazoa</taxon>
        <taxon>Spiralia</taxon>
        <taxon>Lophotrochozoa</taxon>
        <taxon>Mollusca</taxon>
        <taxon>Bivalvia</taxon>
        <taxon>Autobranchia</taxon>
        <taxon>Heteroconchia</taxon>
        <taxon>Euheterodonta</taxon>
        <taxon>Imparidentia</taxon>
        <taxon>Neoheterodontei</taxon>
        <taxon>Myida</taxon>
        <taxon>Dreissenoidea</taxon>
        <taxon>Dreissenidae</taxon>
        <taxon>Dreissena</taxon>
    </lineage>
</organism>
<reference evidence="1" key="1">
    <citation type="journal article" date="2019" name="bioRxiv">
        <title>The Genome of the Zebra Mussel, Dreissena polymorpha: A Resource for Invasive Species Research.</title>
        <authorList>
            <person name="McCartney M.A."/>
            <person name="Auch B."/>
            <person name="Kono T."/>
            <person name="Mallez S."/>
            <person name="Zhang Y."/>
            <person name="Obille A."/>
            <person name="Becker A."/>
            <person name="Abrahante J.E."/>
            <person name="Garbe J."/>
            <person name="Badalamenti J.P."/>
            <person name="Herman A."/>
            <person name="Mangelson H."/>
            <person name="Liachko I."/>
            <person name="Sullivan S."/>
            <person name="Sone E.D."/>
            <person name="Koren S."/>
            <person name="Silverstein K.A.T."/>
            <person name="Beckman K.B."/>
            <person name="Gohl D.M."/>
        </authorList>
    </citation>
    <scope>NUCLEOTIDE SEQUENCE</scope>
    <source>
        <strain evidence="1">Duluth1</strain>
        <tissue evidence="1">Whole animal</tissue>
    </source>
</reference>
<accession>A0A9D4R765</accession>
<dbReference type="EMBL" id="JAIWYP010000003">
    <property type="protein sequence ID" value="KAH3856337.1"/>
    <property type="molecule type" value="Genomic_DNA"/>
</dbReference>
<evidence type="ECO:0000313" key="2">
    <source>
        <dbReference type="Proteomes" id="UP000828390"/>
    </source>
</evidence>
<dbReference type="AlphaFoldDB" id="A0A9D4R765"/>
<reference evidence="1" key="2">
    <citation type="submission" date="2020-11" db="EMBL/GenBank/DDBJ databases">
        <authorList>
            <person name="McCartney M.A."/>
            <person name="Auch B."/>
            <person name="Kono T."/>
            <person name="Mallez S."/>
            <person name="Becker A."/>
            <person name="Gohl D.M."/>
            <person name="Silverstein K.A.T."/>
            <person name="Koren S."/>
            <person name="Bechman K.B."/>
            <person name="Herman A."/>
            <person name="Abrahante J.E."/>
            <person name="Garbe J."/>
        </authorList>
    </citation>
    <scope>NUCLEOTIDE SEQUENCE</scope>
    <source>
        <strain evidence="1">Duluth1</strain>
        <tissue evidence="1">Whole animal</tissue>
    </source>
</reference>
<comment type="caution">
    <text evidence="1">The sequence shown here is derived from an EMBL/GenBank/DDBJ whole genome shotgun (WGS) entry which is preliminary data.</text>
</comment>
<gene>
    <name evidence="1" type="ORF">DPMN_098923</name>
</gene>
<keyword evidence="2" id="KW-1185">Reference proteome</keyword>
<proteinExistence type="predicted"/>
<sequence length="173" mass="19532">MRIIGGRKHGKGFAGNNSRHFVKRTVPKFNKKMAMKRKAEDVNLTGNYYYQMFQRGNSVVVKLGFQKTYKKHLDFEARQEVSRLGNIEEYQMVTVHIKVVSLPETHSEVNTHTAKAEQMYFAIRGGKAKRVDAASVVEAASVCGGKSHFAAKLRICLPRHSAIRDMMPSRCAS</sequence>
<dbReference type="Proteomes" id="UP000828390">
    <property type="component" value="Unassembled WGS sequence"/>
</dbReference>